<organism evidence="1 2">
    <name type="scientific">Pedobacter cryoconitis</name>
    <dbReference type="NCBI Taxonomy" id="188932"/>
    <lineage>
        <taxon>Bacteria</taxon>
        <taxon>Pseudomonadati</taxon>
        <taxon>Bacteroidota</taxon>
        <taxon>Sphingobacteriia</taxon>
        <taxon>Sphingobacteriales</taxon>
        <taxon>Sphingobacteriaceae</taxon>
        <taxon>Pedobacter</taxon>
    </lineage>
</organism>
<dbReference type="AlphaFoldDB" id="A0A7W8ZJJ0"/>
<reference evidence="1 2" key="1">
    <citation type="submission" date="2020-08" db="EMBL/GenBank/DDBJ databases">
        <title>Genomic Encyclopedia of Type Strains, Phase IV (KMG-V): Genome sequencing to study the core and pangenomes of soil and plant-associated prokaryotes.</title>
        <authorList>
            <person name="Whitman W."/>
        </authorList>
    </citation>
    <scope>NUCLEOTIDE SEQUENCE [LARGE SCALE GENOMIC DNA]</scope>
    <source>
        <strain evidence="1 2">S3M1</strain>
    </source>
</reference>
<evidence type="ECO:0008006" key="3">
    <source>
        <dbReference type="Google" id="ProtNLM"/>
    </source>
</evidence>
<dbReference type="InterPro" id="IPR002201">
    <property type="entry name" value="Glyco_trans_9"/>
</dbReference>
<name>A0A7W8ZJJ0_9SPHI</name>
<dbReference type="SUPFAM" id="SSF53756">
    <property type="entry name" value="UDP-Glycosyltransferase/glycogen phosphorylase"/>
    <property type="match status" value="1"/>
</dbReference>
<evidence type="ECO:0000313" key="1">
    <source>
        <dbReference type="EMBL" id="MBB5635057.1"/>
    </source>
</evidence>
<dbReference type="EMBL" id="JACHCE010000001">
    <property type="protein sequence ID" value="MBB5635057.1"/>
    <property type="molecule type" value="Genomic_DNA"/>
</dbReference>
<dbReference type="GO" id="GO:0016757">
    <property type="term" value="F:glycosyltransferase activity"/>
    <property type="evidence" value="ECO:0007669"/>
    <property type="project" value="InterPro"/>
</dbReference>
<evidence type="ECO:0000313" key="2">
    <source>
        <dbReference type="Proteomes" id="UP000537204"/>
    </source>
</evidence>
<proteinExistence type="predicted"/>
<dbReference type="Pfam" id="PF01075">
    <property type="entry name" value="Glyco_transf_9"/>
    <property type="match status" value="1"/>
</dbReference>
<dbReference type="Proteomes" id="UP000537204">
    <property type="component" value="Unassembled WGS sequence"/>
</dbReference>
<accession>A0A7W8ZJJ0</accession>
<sequence length="815" mass="94463">MKSITKILVLCDAHDCLRHEGLNLLLLKQLYTTVFLLKKHFAKSSYTLHVNSRGIIGFENFWPDTHHLSYFLNDYTIQEDWNTIDMSAYDLIITHPDYQKDLQQHFLQRYDLAVNEQRIYSFSELQYDCTMLYKIAATLFGKEGLLPFERSVENQNQLNVFKKEFDDGIHQVTIDQQEARIPQMDQLIEKINCRFQPERAKRILILDDFKRPFFIGDSVYWLAKIKKLMTILPADSEYCLNISNRAAFDPIYKIFQKSLPHNIYITNKDWKDLSFKEYDLILCNNDILLKFYHFIVVASAGHPNAIANENLSGQLVFYSFSAMDERPVSTKATMDFYTNACYHPGYSDQVKTKLGEEIMNTLSLLPEEHLWAKDWLVSNGIKESDRLIVLLHDASSKDKVIYDLTLFQFIRKLSGLSKNIRILLVTSKKVSDNIWLNELIRRRECANVILADTLSLREVMCLYTDQRVDAVIGPCTGLMHLAEGVYTHLLNQQLIVKPPLLLTYAGKQVPERRYHPNQWWKGSYLVRCLVHMRHAQGGNDNQLLLMAECPPDFEEFNRESIPAREINSELLFNFITEKFPEFIDQYAVTNHSHSAATDLPLLITKDSSPVCEKIPTFIISLEHRTDRRNHILKQFANQTAFDWTLVNAIENENGRLGLWLTIKKIVTESAYSGHEYILICEDDHQFTPAYSEQHLFASIAHAKNLNADILLGGICFCDDRIKQVNANLIAVDNFACTQFVIIFKSFFDHICTAEFLEHDCADLKMSDLSNKKLAIYPFISTQKDFGYSDVSSGYYESKMSIHFEETSRLIDNMIK</sequence>
<gene>
    <name evidence="1" type="ORF">HDE68_000942</name>
</gene>
<protein>
    <recommendedName>
        <fullName evidence="3">Glycosyl transferase family 25</fullName>
    </recommendedName>
</protein>
<dbReference type="Gene3D" id="3.40.50.2000">
    <property type="entry name" value="Glycogen Phosphorylase B"/>
    <property type="match status" value="1"/>
</dbReference>
<comment type="caution">
    <text evidence="1">The sequence shown here is derived from an EMBL/GenBank/DDBJ whole genome shotgun (WGS) entry which is preliminary data.</text>
</comment>
<dbReference type="RefSeq" id="WP_183879370.1">
    <property type="nucleotide sequence ID" value="NZ_JACHCD010000002.1"/>
</dbReference>